<organism evidence="1">
    <name type="scientific">Ixodes ricinus</name>
    <name type="common">Common tick</name>
    <name type="synonym">Acarus ricinus</name>
    <dbReference type="NCBI Taxonomy" id="34613"/>
    <lineage>
        <taxon>Eukaryota</taxon>
        <taxon>Metazoa</taxon>
        <taxon>Ecdysozoa</taxon>
        <taxon>Arthropoda</taxon>
        <taxon>Chelicerata</taxon>
        <taxon>Arachnida</taxon>
        <taxon>Acari</taxon>
        <taxon>Parasitiformes</taxon>
        <taxon>Ixodida</taxon>
        <taxon>Ixodoidea</taxon>
        <taxon>Ixodidae</taxon>
        <taxon>Ixodinae</taxon>
        <taxon>Ixodes</taxon>
    </lineage>
</organism>
<sequence length="228" mass="23346">MALPLVGLCSGTSIVFPGVSFWGISATLSSAAARPRRLDGGARCDGLLGLFFTAVFLARTTLALRAGESLVTFAAFGLPGEVDSFCTAGRLSGGRPLLALGLGAGEPALSTDGLGSAFGAAARDFPRAFFVGDAGLAEIPAVLALLVLRDATLTSFLAGLLPLRAGVAGGVLGTNEGWAMPTPFRSGDGEPLSFFAEALASDPLVLRSGEPWPMPPSFRLVEDEFLPF</sequence>
<evidence type="ECO:0000313" key="1">
    <source>
        <dbReference type="EMBL" id="MXU96769.1"/>
    </source>
</evidence>
<dbReference type="AlphaFoldDB" id="A0A6B0V422"/>
<reference evidence="1" key="1">
    <citation type="submission" date="2019-12" db="EMBL/GenBank/DDBJ databases">
        <title>An insight into the sialome of adult female Ixodes ricinus ticks feeding for 6 days.</title>
        <authorList>
            <person name="Perner J."/>
            <person name="Ribeiro J.M.C."/>
        </authorList>
    </citation>
    <scope>NUCLEOTIDE SEQUENCE</scope>
    <source>
        <strain evidence="1">Semi-engorged</strain>
        <tissue evidence="1">Salivary glands</tissue>
    </source>
</reference>
<dbReference type="EMBL" id="GIFC01014686">
    <property type="protein sequence ID" value="MXU96769.1"/>
    <property type="molecule type" value="Transcribed_RNA"/>
</dbReference>
<proteinExistence type="predicted"/>
<name>A0A6B0V422_IXORI</name>
<accession>A0A6B0V422</accession>
<protein>
    <submittedName>
        <fullName evidence="1">Uncharacterized protein</fullName>
    </submittedName>
</protein>